<keyword evidence="2" id="KW-1185">Reference proteome</keyword>
<comment type="caution">
    <text evidence="1">The sequence shown here is derived from an EMBL/GenBank/DDBJ whole genome shotgun (WGS) entry which is preliminary data.</text>
</comment>
<reference evidence="1 2" key="1">
    <citation type="journal article" date="2023" name="Hortic Res">
        <title>Pangenome of water caltrop reveals structural variations and asymmetric subgenome divergence after allopolyploidization.</title>
        <authorList>
            <person name="Zhang X."/>
            <person name="Chen Y."/>
            <person name="Wang L."/>
            <person name="Yuan Y."/>
            <person name="Fang M."/>
            <person name="Shi L."/>
            <person name="Lu R."/>
            <person name="Comes H.P."/>
            <person name="Ma Y."/>
            <person name="Chen Y."/>
            <person name="Huang G."/>
            <person name="Zhou Y."/>
            <person name="Zheng Z."/>
            <person name="Qiu Y."/>
        </authorList>
    </citation>
    <scope>NUCLEOTIDE SEQUENCE [LARGE SCALE GENOMIC DNA]</scope>
    <source>
        <tissue evidence="1">Roots</tissue>
    </source>
</reference>
<organism evidence="1 2">
    <name type="scientific">Trapa incisa</name>
    <dbReference type="NCBI Taxonomy" id="236973"/>
    <lineage>
        <taxon>Eukaryota</taxon>
        <taxon>Viridiplantae</taxon>
        <taxon>Streptophyta</taxon>
        <taxon>Embryophyta</taxon>
        <taxon>Tracheophyta</taxon>
        <taxon>Spermatophyta</taxon>
        <taxon>Magnoliopsida</taxon>
        <taxon>eudicotyledons</taxon>
        <taxon>Gunneridae</taxon>
        <taxon>Pentapetalae</taxon>
        <taxon>rosids</taxon>
        <taxon>malvids</taxon>
        <taxon>Myrtales</taxon>
        <taxon>Lythraceae</taxon>
        <taxon>Trapa</taxon>
    </lineage>
</organism>
<evidence type="ECO:0000313" key="2">
    <source>
        <dbReference type="Proteomes" id="UP001345219"/>
    </source>
</evidence>
<evidence type="ECO:0000313" key="1">
    <source>
        <dbReference type="EMBL" id="KAK4780325.1"/>
    </source>
</evidence>
<gene>
    <name evidence="1" type="ORF">SAY87_016431</name>
</gene>
<protein>
    <submittedName>
        <fullName evidence="1">Uncharacterized protein</fullName>
    </submittedName>
</protein>
<dbReference type="AlphaFoldDB" id="A0AAN7LFF8"/>
<dbReference type="EMBL" id="JAXIOK010000001">
    <property type="protein sequence ID" value="KAK4780325.1"/>
    <property type="molecule type" value="Genomic_DNA"/>
</dbReference>
<dbReference type="Proteomes" id="UP001345219">
    <property type="component" value="Chromosome 13"/>
</dbReference>
<name>A0AAN7LFF8_9MYRT</name>
<sequence length="99" mass="11310">MFIRAFYGITWFNRILFNSDALFHYSSSGKNSFPAKFAYLCAVFILEVSTFWGTEVCSIRTPLILRRSHVSLIITGGCSFFPFKLGVDLLCTFNKRSFA</sequence>
<accession>A0AAN7LFF8</accession>
<proteinExistence type="predicted"/>